<reference evidence="3 4" key="1">
    <citation type="submission" date="2020-08" db="EMBL/GenBank/DDBJ databases">
        <title>Genome sequencing of Purple Non-Sulfur Bacteria from various extreme environments.</title>
        <authorList>
            <person name="Mayer M."/>
        </authorList>
    </citation>
    <scope>NUCLEOTIDE SEQUENCE [LARGE SCALE GENOMIC DNA]</scope>
    <source>
        <strain evidence="3 4">JA131</strain>
    </source>
</reference>
<name>A0A7W6RAE9_9PROT</name>
<dbReference type="Proteomes" id="UP000554286">
    <property type="component" value="Unassembled WGS sequence"/>
</dbReference>
<dbReference type="PANTHER" id="PTHR38075">
    <property type="entry name" value="DUF4139 DOMAIN-CONTAINING PROTEIN"/>
    <property type="match status" value="1"/>
</dbReference>
<feature type="domain" description="DUF4139" evidence="2">
    <location>
        <begin position="184"/>
        <end position="477"/>
    </location>
</feature>
<proteinExistence type="predicted"/>
<protein>
    <recommendedName>
        <fullName evidence="2">DUF4139 domain-containing protein</fullName>
    </recommendedName>
</protein>
<evidence type="ECO:0000313" key="3">
    <source>
        <dbReference type="EMBL" id="MBB4264847.1"/>
    </source>
</evidence>
<gene>
    <name evidence="3" type="ORF">GGD89_000454</name>
</gene>
<evidence type="ECO:0000259" key="2">
    <source>
        <dbReference type="Pfam" id="PF13598"/>
    </source>
</evidence>
<dbReference type="RefSeq" id="WP_184042474.1">
    <property type="nucleotide sequence ID" value="NZ_JACIGK010000002.1"/>
</dbReference>
<comment type="caution">
    <text evidence="3">The sequence shown here is derived from an EMBL/GenBank/DDBJ whole genome shotgun (WGS) entry which is preliminary data.</text>
</comment>
<dbReference type="AlphaFoldDB" id="A0A7W6RAE9"/>
<dbReference type="InterPro" id="IPR037291">
    <property type="entry name" value="DUF4139"/>
</dbReference>
<organism evidence="3 4">
    <name type="scientific">Roseospira visakhapatnamensis</name>
    <dbReference type="NCBI Taxonomy" id="390880"/>
    <lineage>
        <taxon>Bacteria</taxon>
        <taxon>Pseudomonadati</taxon>
        <taxon>Pseudomonadota</taxon>
        <taxon>Alphaproteobacteria</taxon>
        <taxon>Rhodospirillales</taxon>
        <taxon>Rhodospirillaceae</taxon>
        <taxon>Roseospira</taxon>
    </lineage>
</organism>
<dbReference type="EMBL" id="JACIGK010000002">
    <property type="protein sequence ID" value="MBB4264847.1"/>
    <property type="molecule type" value="Genomic_DNA"/>
</dbReference>
<sequence length="477" mass="49948">MPRRLLLSTAAALLAASPAFAAEIAVPPGGPGSVALTIHGNHTALVRETRAVTLPAGESDLAFPEVPGTADATSVRLAPADDGASMLVLERSLAADVPNLRRLLELSVGREIGLLVADQGADAPPRRATATVLSVTEDVVLEMDGAIRIGLPGDVVLDSLPEGLRPSPTLLASVETETAGPRSLALTYLAGGLGWSADYTLDVTAAMDGADLAGWATLTNTSGRTFTDAALTLAAGQVAVASHDDQFGGRGIMRADMEMAASMAPAPKAEAQGGQHFYPLKRPVTLAHRQTRQVALAHAPDIAVTARHVVPAVPHPGLYVDPGAEDTPVHASRHLVLTNTTDTGLGVPLPAGVVRVYQAGPDGGPRFLGADRIDHLAVGGEAILTLGEDFDVTAERRRTAYRRLGDRLVETDHTVTLLNGKPDRDIEVRVEATLPGDWAILDESADHERVTARRVVWTVPVPASGEVTLSYTVRTQY</sequence>
<feature type="chain" id="PRO_5030827889" description="DUF4139 domain-containing protein" evidence="1">
    <location>
        <begin position="22"/>
        <end position="477"/>
    </location>
</feature>
<evidence type="ECO:0000256" key="1">
    <source>
        <dbReference type="SAM" id="SignalP"/>
    </source>
</evidence>
<dbReference type="PANTHER" id="PTHR38075:SF1">
    <property type="entry name" value="DUF4139 DOMAIN-CONTAINING PROTEIN"/>
    <property type="match status" value="1"/>
</dbReference>
<dbReference type="Pfam" id="PF13598">
    <property type="entry name" value="DUF4139"/>
    <property type="match status" value="1"/>
</dbReference>
<accession>A0A7W6RAE9</accession>
<keyword evidence="1" id="KW-0732">Signal</keyword>
<keyword evidence="4" id="KW-1185">Reference proteome</keyword>
<evidence type="ECO:0000313" key="4">
    <source>
        <dbReference type="Proteomes" id="UP000554286"/>
    </source>
</evidence>
<feature type="signal peptide" evidence="1">
    <location>
        <begin position="1"/>
        <end position="21"/>
    </location>
</feature>